<accession>A0A223SA55</accession>
<feature type="domain" description="Major facilitator superfamily (MFS) profile" evidence="9">
    <location>
        <begin position="28"/>
        <end position="423"/>
    </location>
</feature>
<comment type="subcellular location">
    <subcellularLocation>
        <location evidence="1">Cell membrane</location>
        <topology evidence="1">Multi-pass membrane protein</topology>
    </subcellularLocation>
</comment>
<keyword evidence="6 8" id="KW-0472">Membrane</keyword>
<feature type="transmembrane region" description="Helical" evidence="8">
    <location>
        <begin position="240"/>
        <end position="264"/>
    </location>
</feature>
<evidence type="ECO:0000256" key="2">
    <source>
        <dbReference type="ARBA" id="ARBA00022448"/>
    </source>
</evidence>
<feature type="transmembrane region" description="Helical" evidence="8">
    <location>
        <begin position="370"/>
        <end position="392"/>
    </location>
</feature>
<dbReference type="PANTHER" id="PTHR23517">
    <property type="entry name" value="RESISTANCE PROTEIN MDTM, PUTATIVE-RELATED-RELATED"/>
    <property type="match status" value="1"/>
</dbReference>
<evidence type="ECO:0000256" key="8">
    <source>
        <dbReference type="SAM" id="Phobius"/>
    </source>
</evidence>
<feature type="region of interest" description="Disordered" evidence="7">
    <location>
        <begin position="423"/>
        <end position="448"/>
    </location>
</feature>
<dbReference type="Proteomes" id="UP000215005">
    <property type="component" value="Chromosome"/>
</dbReference>
<evidence type="ECO:0000256" key="5">
    <source>
        <dbReference type="ARBA" id="ARBA00022989"/>
    </source>
</evidence>
<evidence type="ECO:0000256" key="7">
    <source>
        <dbReference type="SAM" id="MobiDB-lite"/>
    </source>
</evidence>
<keyword evidence="5 8" id="KW-1133">Transmembrane helix</keyword>
<keyword evidence="3" id="KW-1003">Cell membrane</keyword>
<evidence type="ECO:0000313" key="10">
    <source>
        <dbReference type="EMBL" id="ASU84936.1"/>
    </source>
</evidence>
<name>A0A223SA55_9ACTN</name>
<dbReference type="NCBIfam" id="TIGR00897">
    <property type="entry name" value="2A0118"/>
    <property type="match status" value="1"/>
</dbReference>
<dbReference type="PROSITE" id="PS50850">
    <property type="entry name" value="MFS"/>
    <property type="match status" value="1"/>
</dbReference>
<reference evidence="10 11" key="1">
    <citation type="submission" date="2017-08" db="EMBL/GenBank/DDBJ databases">
        <title>The complete genome sequence of Nocardiopsis gilva YIM 90087.</title>
        <authorList>
            <person name="Yin M."/>
            <person name="Tang S."/>
        </authorList>
    </citation>
    <scope>NUCLEOTIDE SEQUENCE [LARGE SCALE GENOMIC DNA]</scope>
    <source>
        <strain evidence="10 11">YIM 90087</strain>
    </source>
</reference>
<dbReference type="OrthoDB" id="3522477at2"/>
<dbReference type="InterPro" id="IPR004748">
    <property type="entry name" value="Polyol_permease-like"/>
</dbReference>
<dbReference type="Gene3D" id="1.20.1250.20">
    <property type="entry name" value="MFS general substrate transporter like domains"/>
    <property type="match status" value="2"/>
</dbReference>
<dbReference type="InterPro" id="IPR020846">
    <property type="entry name" value="MFS_dom"/>
</dbReference>
<feature type="transmembrane region" description="Helical" evidence="8">
    <location>
        <begin position="65"/>
        <end position="83"/>
    </location>
</feature>
<dbReference type="InterPro" id="IPR011701">
    <property type="entry name" value="MFS"/>
</dbReference>
<evidence type="ECO:0000259" key="9">
    <source>
        <dbReference type="PROSITE" id="PS50850"/>
    </source>
</evidence>
<dbReference type="SUPFAM" id="SSF103473">
    <property type="entry name" value="MFS general substrate transporter"/>
    <property type="match status" value="1"/>
</dbReference>
<dbReference type="KEGG" id="ngv:CDO52_21000"/>
<dbReference type="InterPro" id="IPR050171">
    <property type="entry name" value="MFS_Transporters"/>
</dbReference>
<dbReference type="Pfam" id="PF07690">
    <property type="entry name" value="MFS_1"/>
    <property type="match status" value="1"/>
</dbReference>
<feature type="transmembrane region" description="Helical" evidence="8">
    <location>
        <begin position="189"/>
        <end position="207"/>
    </location>
</feature>
<dbReference type="GO" id="GO:0005886">
    <property type="term" value="C:plasma membrane"/>
    <property type="evidence" value="ECO:0007669"/>
    <property type="project" value="UniProtKB-SubCell"/>
</dbReference>
<dbReference type="EMBL" id="CP022753">
    <property type="protein sequence ID" value="ASU84936.1"/>
    <property type="molecule type" value="Genomic_DNA"/>
</dbReference>
<dbReference type="GO" id="GO:0022857">
    <property type="term" value="F:transmembrane transporter activity"/>
    <property type="evidence" value="ECO:0007669"/>
    <property type="project" value="InterPro"/>
</dbReference>
<feature type="transmembrane region" description="Helical" evidence="8">
    <location>
        <begin position="276"/>
        <end position="294"/>
    </location>
</feature>
<organism evidence="10 11">
    <name type="scientific">Nocardiopsis gilva YIM 90087</name>
    <dbReference type="NCBI Taxonomy" id="1235441"/>
    <lineage>
        <taxon>Bacteria</taxon>
        <taxon>Bacillati</taxon>
        <taxon>Actinomycetota</taxon>
        <taxon>Actinomycetes</taxon>
        <taxon>Streptosporangiales</taxon>
        <taxon>Nocardiopsidaceae</taxon>
        <taxon>Nocardiopsis</taxon>
    </lineage>
</organism>
<feature type="transmembrane region" description="Helical" evidence="8">
    <location>
        <begin position="23"/>
        <end position="45"/>
    </location>
</feature>
<feature type="transmembrane region" description="Helical" evidence="8">
    <location>
        <begin position="333"/>
        <end position="358"/>
    </location>
</feature>
<dbReference type="RefSeq" id="WP_094932631.1">
    <property type="nucleotide sequence ID" value="NZ_CP022753.1"/>
</dbReference>
<dbReference type="InterPro" id="IPR036259">
    <property type="entry name" value="MFS_trans_sf"/>
</dbReference>
<feature type="transmembrane region" description="Helical" evidence="8">
    <location>
        <begin position="95"/>
        <end position="116"/>
    </location>
</feature>
<feature type="transmembrane region" description="Helical" evidence="8">
    <location>
        <begin position="398"/>
        <end position="418"/>
    </location>
</feature>
<sequence length="448" mass="46842">MNAVPPTATPPAPSPLARLLDRVGLPAPLALGYLGLLIFMIGDGIESGFIAPFIAANGAGGDIRASYVVTAYGVTVMLASWLSGALSQLWGPRRVMITGLVIWLVFHTAFLGVAVVGENYPLMLLFYGLRGFGYPMFAFGFLVWITAVAPNARMGAAVGWFYFAFTGGLPTLGALVASFTNPILGHYGTLWLSLGVIALGGLICLSVRERTGYTRLAAPGVRPLQSLMSSMSIAWQNPRVGLGTLVRVINTAPMFGMLVLFPTIFADRIGFGEGRWLLLVSTIFGTNIFFNLIFGVVSDRLGWRTTIFWFGAVGCSVTTLLLYFVPVAAGADYYWLALIVGAMYGATLAGFVPISALLPSMAPENRGGAVALLNFGAGAATFVGPAVVSLLLGPAGPGGVVVTFAVLYVIAAVMTRFLTVPGESAGAAQPTGRAEEPGTVRVPAGESG</sequence>
<evidence type="ECO:0000256" key="1">
    <source>
        <dbReference type="ARBA" id="ARBA00004651"/>
    </source>
</evidence>
<keyword evidence="11" id="KW-1185">Reference proteome</keyword>
<keyword evidence="2" id="KW-0813">Transport</keyword>
<evidence type="ECO:0000256" key="3">
    <source>
        <dbReference type="ARBA" id="ARBA00022475"/>
    </source>
</evidence>
<feature type="transmembrane region" description="Helical" evidence="8">
    <location>
        <begin position="122"/>
        <end position="145"/>
    </location>
</feature>
<protein>
    <submittedName>
        <fullName evidence="10">MFS transporter</fullName>
    </submittedName>
</protein>
<feature type="transmembrane region" description="Helical" evidence="8">
    <location>
        <begin position="306"/>
        <end position="327"/>
    </location>
</feature>
<gene>
    <name evidence="10" type="ORF">CDO52_21000</name>
</gene>
<evidence type="ECO:0000313" key="11">
    <source>
        <dbReference type="Proteomes" id="UP000215005"/>
    </source>
</evidence>
<evidence type="ECO:0000256" key="6">
    <source>
        <dbReference type="ARBA" id="ARBA00023136"/>
    </source>
</evidence>
<dbReference type="CDD" id="cd17337">
    <property type="entry name" value="MFS_CsbX"/>
    <property type="match status" value="1"/>
</dbReference>
<dbReference type="AlphaFoldDB" id="A0A223SA55"/>
<evidence type="ECO:0000256" key="4">
    <source>
        <dbReference type="ARBA" id="ARBA00022692"/>
    </source>
</evidence>
<keyword evidence="4 8" id="KW-0812">Transmembrane</keyword>
<proteinExistence type="predicted"/>
<feature type="transmembrane region" description="Helical" evidence="8">
    <location>
        <begin position="157"/>
        <end position="177"/>
    </location>
</feature>